<keyword evidence="1" id="KW-0805">Transcription regulation</keyword>
<sequence length="151" mass="17557">MLQYEKEFLDKMEMIMVSISKKLRPLIEKKMQPFGITGPQYHIMKMLKREGPARATQLADMMNVKPSAITVIIDRLIERGLVERCHSDTDRRVVMMQLTKAGEELVETVSVSFSQLMGTFFSHFSNAELMTFYQLYKKLDQVIDEVLSEEK</sequence>
<dbReference type="RefSeq" id="WP_003352630.1">
    <property type="nucleotide sequence ID" value="NZ_JH414740.1"/>
</dbReference>
<evidence type="ECO:0000259" key="4">
    <source>
        <dbReference type="PROSITE" id="PS50995"/>
    </source>
</evidence>
<name>G9QHG2_9BACI</name>
<dbReference type="PANTHER" id="PTHR42756:SF1">
    <property type="entry name" value="TRANSCRIPTIONAL REPRESSOR OF EMRAB OPERON"/>
    <property type="match status" value="1"/>
</dbReference>
<dbReference type="PRINTS" id="PR00598">
    <property type="entry name" value="HTHMARR"/>
</dbReference>
<dbReference type="PANTHER" id="PTHR42756">
    <property type="entry name" value="TRANSCRIPTIONAL REGULATOR, MARR"/>
    <property type="match status" value="1"/>
</dbReference>
<proteinExistence type="predicted"/>
<dbReference type="HOGENOM" id="CLU_083287_27_4_9"/>
<evidence type="ECO:0000313" key="5">
    <source>
        <dbReference type="EMBL" id="EHL79407.1"/>
    </source>
</evidence>
<protein>
    <recommendedName>
        <fullName evidence="4">HTH marR-type domain-containing protein</fullName>
    </recommendedName>
</protein>
<evidence type="ECO:0000256" key="3">
    <source>
        <dbReference type="ARBA" id="ARBA00023163"/>
    </source>
</evidence>
<dbReference type="InterPro" id="IPR000835">
    <property type="entry name" value="HTH_MarR-typ"/>
</dbReference>
<gene>
    <name evidence="5" type="ORF">HMPREF1015_01221</name>
</gene>
<comment type="caution">
    <text evidence="5">The sequence shown here is derived from an EMBL/GenBank/DDBJ whole genome shotgun (WGS) entry which is preliminary data.</text>
</comment>
<reference evidence="5 6" key="1">
    <citation type="submission" date="2011-09" db="EMBL/GenBank/DDBJ databases">
        <title>The Genome Sequence of Bacillus smithii 7_3_47FAA.</title>
        <authorList>
            <consortium name="The Broad Institute Genome Sequencing Platform"/>
            <person name="Earl A."/>
            <person name="Ward D."/>
            <person name="Feldgarden M."/>
            <person name="Gevers D."/>
            <person name="Daigneault M."/>
            <person name="Strauss J."/>
            <person name="Allen-Vercoe E."/>
            <person name="Young S.K."/>
            <person name="Zeng Q."/>
            <person name="Gargeya S."/>
            <person name="Fitzgerald M."/>
            <person name="Haas B."/>
            <person name="Abouelleil A."/>
            <person name="Alvarado L."/>
            <person name="Arachchi H.M."/>
            <person name="Berlin A."/>
            <person name="Brown A."/>
            <person name="Chapman S.B."/>
            <person name="Chen Z."/>
            <person name="Dunbar C."/>
            <person name="Freedman E."/>
            <person name="Gearin G."/>
            <person name="Goldberg J."/>
            <person name="Griggs A."/>
            <person name="Gujja S."/>
            <person name="Heiman D."/>
            <person name="Howarth C."/>
            <person name="Larson L."/>
            <person name="Lui A."/>
            <person name="MacDonald P.J.P."/>
            <person name="Montmayeur A."/>
            <person name="Murphy C."/>
            <person name="Neiman D."/>
            <person name="Pearson M."/>
            <person name="Priest M."/>
            <person name="Roberts A."/>
            <person name="Saif S."/>
            <person name="Shea T."/>
            <person name="Shenoy N."/>
            <person name="Sisk P."/>
            <person name="Stolte C."/>
            <person name="Sykes S."/>
            <person name="Wortman J."/>
            <person name="Nusbaum C."/>
            <person name="Birren B."/>
        </authorList>
    </citation>
    <scope>NUCLEOTIDE SEQUENCE [LARGE SCALE GENOMIC DNA]</scope>
    <source>
        <strain evidence="5 6">7_3_47FAA</strain>
    </source>
</reference>
<dbReference type="PROSITE" id="PS50995">
    <property type="entry name" value="HTH_MARR_2"/>
    <property type="match status" value="1"/>
</dbReference>
<evidence type="ECO:0000256" key="2">
    <source>
        <dbReference type="ARBA" id="ARBA00023125"/>
    </source>
</evidence>
<dbReference type="PATRIC" id="fig|665952.3.peg.357"/>
<dbReference type="EMBL" id="ACWF01000014">
    <property type="protein sequence ID" value="EHL79407.1"/>
    <property type="molecule type" value="Genomic_DNA"/>
</dbReference>
<keyword evidence="2" id="KW-0238">DNA-binding</keyword>
<accession>G9QHG2</accession>
<keyword evidence="3" id="KW-0804">Transcription</keyword>
<evidence type="ECO:0000256" key="1">
    <source>
        <dbReference type="ARBA" id="ARBA00023015"/>
    </source>
</evidence>
<dbReference type="SUPFAM" id="SSF46785">
    <property type="entry name" value="Winged helix' DNA-binding domain"/>
    <property type="match status" value="1"/>
</dbReference>
<dbReference type="GO" id="GO:0003700">
    <property type="term" value="F:DNA-binding transcription factor activity"/>
    <property type="evidence" value="ECO:0007669"/>
    <property type="project" value="InterPro"/>
</dbReference>
<dbReference type="AlphaFoldDB" id="G9QHG2"/>
<dbReference type="Proteomes" id="UP000011747">
    <property type="component" value="Unassembled WGS sequence"/>
</dbReference>
<feature type="domain" description="HTH marR-type" evidence="4">
    <location>
        <begin position="9"/>
        <end position="141"/>
    </location>
</feature>
<keyword evidence="6" id="KW-1185">Reference proteome</keyword>
<dbReference type="GO" id="GO:0003677">
    <property type="term" value="F:DNA binding"/>
    <property type="evidence" value="ECO:0007669"/>
    <property type="project" value="UniProtKB-KW"/>
</dbReference>
<dbReference type="InterPro" id="IPR036388">
    <property type="entry name" value="WH-like_DNA-bd_sf"/>
</dbReference>
<dbReference type="InterPro" id="IPR036390">
    <property type="entry name" value="WH_DNA-bd_sf"/>
</dbReference>
<dbReference type="Pfam" id="PF01047">
    <property type="entry name" value="MarR"/>
    <property type="match status" value="1"/>
</dbReference>
<dbReference type="SMART" id="SM00347">
    <property type="entry name" value="HTH_MARR"/>
    <property type="match status" value="1"/>
</dbReference>
<evidence type="ECO:0000313" key="6">
    <source>
        <dbReference type="Proteomes" id="UP000011747"/>
    </source>
</evidence>
<dbReference type="Gene3D" id="1.10.10.10">
    <property type="entry name" value="Winged helix-like DNA-binding domain superfamily/Winged helix DNA-binding domain"/>
    <property type="match status" value="1"/>
</dbReference>
<organism evidence="5 6">
    <name type="scientific">Bacillus smithii 7_3_47FAA</name>
    <dbReference type="NCBI Taxonomy" id="665952"/>
    <lineage>
        <taxon>Bacteria</taxon>
        <taxon>Bacillati</taxon>
        <taxon>Bacillota</taxon>
        <taxon>Bacilli</taxon>
        <taxon>Bacillales</taxon>
        <taxon>Bacillaceae</taxon>
        <taxon>Bacillus</taxon>
    </lineage>
</organism>